<reference evidence="11 12" key="1">
    <citation type="submission" date="2019-10" db="EMBL/GenBank/DDBJ databases">
        <title>Muricauda olearia CL-SS4 JCM15563 genome.</title>
        <authorList>
            <person name="Liu L."/>
        </authorList>
    </citation>
    <scope>NUCLEOTIDE SEQUENCE [LARGE SCALE GENOMIC DNA]</scope>
    <source>
        <strain evidence="11 12">CL-SS4</strain>
    </source>
</reference>
<evidence type="ECO:0000256" key="1">
    <source>
        <dbReference type="ARBA" id="ARBA00004651"/>
    </source>
</evidence>
<dbReference type="GO" id="GO:0042158">
    <property type="term" value="P:lipoprotein biosynthetic process"/>
    <property type="evidence" value="ECO:0007669"/>
    <property type="project" value="InterPro"/>
</dbReference>
<dbReference type="InterPro" id="IPR045378">
    <property type="entry name" value="LNT_N"/>
</dbReference>
<feature type="transmembrane region" description="Helical" evidence="9">
    <location>
        <begin position="60"/>
        <end position="79"/>
    </location>
</feature>
<accession>A0A6I1E2U7</accession>
<dbReference type="InterPro" id="IPR004563">
    <property type="entry name" value="Apolipo_AcylTrfase"/>
</dbReference>
<dbReference type="GO" id="GO:0005886">
    <property type="term" value="C:plasma membrane"/>
    <property type="evidence" value="ECO:0007669"/>
    <property type="project" value="UniProtKB-SubCell"/>
</dbReference>
<dbReference type="GO" id="GO:0016410">
    <property type="term" value="F:N-acyltransferase activity"/>
    <property type="evidence" value="ECO:0007669"/>
    <property type="project" value="InterPro"/>
</dbReference>
<comment type="similarity">
    <text evidence="2">Belongs to the CN hydrolase family. Apolipoprotein N-acyltransferase subfamily.</text>
</comment>
<dbReference type="Pfam" id="PF20154">
    <property type="entry name" value="LNT_N"/>
    <property type="match status" value="1"/>
</dbReference>
<evidence type="ECO:0000313" key="11">
    <source>
        <dbReference type="EMBL" id="KAB7530230.1"/>
    </source>
</evidence>
<proteinExistence type="inferred from homology"/>
<comment type="caution">
    <text evidence="11">The sequence shown here is derived from an EMBL/GenBank/DDBJ whole genome shotgun (WGS) entry which is preliminary data.</text>
</comment>
<sequence length="484" mass="54491">MNRPETQNWRKSIIHIIMSTLSSGGLWYFANDLSGEFGLLMWIAPIPILLLSLKFPGWTSFLASFFAFFIGKLCWYTYLVPILSITSVLIYFTIASFIFASIVLLFRQFSLKVPKWYSVFAFPILYSVFEFLSLKFAPDGSAGSIAYSQMNYLPVVQLASITGILGITFHLCLVAAALSLCFYHYKERPIFNKIVSTALIFSLMVLLYGSIKLSQKIDEGPNVVAGLAVLDERYHHFTKQPDTAQEWQTAKAYADVANELAEKGAKIVLLPERALNITKENEKEVLALFSEISRQNRICMIIGYTNYRSNTARNSVLVIGTGGEISSHYDKSRLIKGLEDEFSPGNSPGIFKYEGLRMGTAICKDLDFPDYINRYNDIHLLVVPAWDFVADEWLHSRMAILRSVENGFSQIRSARQGLLSVNDRFGRVISEVSCSDKTQASLLANVPLSKGNTLYAKFGDWFGFMNCAAFVVLLFVLLYRGKVI</sequence>
<dbReference type="InterPro" id="IPR036526">
    <property type="entry name" value="C-N_Hydrolase_sf"/>
</dbReference>
<dbReference type="PANTHER" id="PTHR38686:SF1">
    <property type="entry name" value="APOLIPOPROTEIN N-ACYLTRANSFERASE"/>
    <property type="match status" value="1"/>
</dbReference>
<comment type="subcellular location">
    <subcellularLocation>
        <location evidence="1">Cell membrane</location>
        <topology evidence="1">Multi-pass membrane protein</topology>
    </subcellularLocation>
</comment>
<feature type="transmembrane region" description="Helical" evidence="9">
    <location>
        <begin position="36"/>
        <end position="53"/>
    </location>
</feature>
<feature type="transmembrane region" description="Helical" evidence="9">
    <location>
        <begin position="461"/>
        <end position="479"/>
    </location>
</feature>
<evidence type="ECO:0000256" key="4">
    <source>
        <dbReference type="ARBA" id="ARBA00022679"/>
    </source>
</evidence>
<keyword evidence="5 9" id="KW-0812">Transmembrane</keyword>
<feature type="transmembrane region" description="Helical" evidence="9">
    <location>
        <begin position="190"/>
        <end position="211"/>
    </location>
</feature>
<evidence type="ECO:0000256" key="6">
    <source>
        <dbReference type="ARBA" id="ARBA00022989"/>
    </source>
</evidence>
<feature type="transmembrane region" description="Helical" evidence="9">
    <location>
        <begin position="85"/>
        <end position="106"/>
    </location>
</feature>
<name>A0A6I1E2U7_9FLAO</name>
<evidence type="ECO:0000256" key="8">
    <source>
        <dbReference type="ARBA" id="ARBA00023315"/>
    </source>
</evidence>
<dbReference type="EMBL" id="WELG01000001">
    <property type="protein sequence ID" value="KAB7530230.1"/>
    <property type="molecule type" value="Genomic_DNA"/>
</dbReference>
<gene>
    <name evidence="11" type="ORF">F8C76_01595</name>
</gene>
<dbReference type="RefSeq" id="WP_152130163.1">
    <property type="nucleotide sequence ID" value="NZ_WELG01000001.1"/>
</dbReference>
<evidence type="ECO:0000313" key="12">
    <source>
        <dbReference type="Proteomes" id="UP000429785"/>
    </source>
</evidence>
<keyword evidence="4" id="KW-0808">Transferase</keyword>
<keyword evidence="6 9" id="KW-1133">Transmembrane helix</keyword>
<dbReference type="InterPro" id="IPR003010">
    <property type="entry name" value="C-N_Hydrolase"/>
</dbReference>
<keyword evidence="3" id="KW-1003">Cell membrane</keyword>
<dbReference type="Proteomes" id="UP000429785">
    <property type="component" value="Unassembled WGS sequence"/>
</dbReference>
<dbReference type="PROSITE" id="PS50263">
    <property type="entry name" value="CN_HYDROLASE"/>
    <property type="match status" value="1"/>
</dbReference>
<keyword evidence="7 9" id="KW-0472">Membrane</keyword>
<dbReference type="Gene3D" id="3.60.110.10">
    <property type="entry name" value="Carbon-nitrogen hydrolase"/>
    <property type="match status" value="1"/>
</dbReference>
<feature type="domain" description="CN hydrolase" evidence="10">
    <location>
        <begin position="219"/>
        <end position="448"/>
    </location>
</feature>
<evidence type="ECO:0000256" key="5">
    <source>
        <dbReference type="ARBA" id="ARBA00022692"/>
    </source>
</evidence>
<feature type="transmembrane region" description="Helical" evidence="9">
    <location>
        <begin position="118"/>
        <end position="138"/>
    </location>
</feature>
<evidence type="ECO:0000256" key="9">
    <source>
        <dbReference type="SAM" id="Phobius"/>
    </source>
</evidence>
<dbReference type="AlphaFoldDB" id="A0A6I1E2U7"/>
<feature type="transmembrane region" description="Helical" evidence="9">
    <location>
        <begin position="12"/>
        <end position="30"/>
    </location>
</feature>
<evidence type="ECO:0000256" key="3">
    <source>
        <dbReference type="ARBA" id="ARBA00022475"/>
    </source>
</evidence>
<dbReference type="Pfam" id="PF00795">
    <property type="entry name" value="CN_hydrolase"/>
    <property type="match status" value="1"/>
</dbReference>
<organism evidence="11 12">
    <name type="scientific">Flagellimonas olearia</name>
    <dbReference type="NCBI Taxonomy" id="552546"/>
    <lineage>
        <taxon>Bacteria</taxon>
        <taxon>Pseudomonadati</taxon>
        <taxon>Bacteroidota</taxon>
        <taxon>Flavobacteriia</taxon>
        <taxon>Flavobacteriales</taxon>
        <taxon>Flavobacteriaceae</taxon>
        <taxon>Flagellimonas</taxon>
    </lineage>
</organism>
<evidence type="ECO:0000259" key="10">
    <source>
        <dbReference type="PROSITE" id="PS50263"/>
    </source>
</evidence>
<evidence type="ECO:0000256" key="7">
    <source>
        <dbReference type="ARBA" id="ARBA00023136"/>
    </source>
</evidence>
<dbReference type="PANTHER" id="PTHR38686">
    <property type="entry name" value="APOLIPOPROTEIN N-ACYLTRANSFERASE"/>
    <property type="match status" value="1"/>
</dbReference>
<keyword evidence="8" id="KW-0012">Acyltransferase</keyword>
<feature type="transmembrane region" description="Helical" evidence="9">
    <location>
        <begin position="158"/>
        <end position="183"/>
    </location>
</feature>
<dbReference type="SUPFAM" id="SSF56317">
    <property type="entry name" value="Carbon-nitrogen hydrolase"/>
    <property type="match status" value="1"/>
</dbReference>
<evidence type="ECO:0000256" key="2">
    <source>
        <dbReference type="ARBA" id="ARBA00010065"/>
    </source>
</evidence>
<dbReference type="OrthoDB" id="9811121at2"/>
<protein>
    <recommendedName>
        <fullName evidence="10">CN hydrolase domain-containing protein</fullName>
    </recommendedName>
</protein>